<comment type="similarity">
    <text evidence="2">Belongs to the histone-like protein H-NS family.</text>
</comment>
<evidence type="ECO:0000313" key="12">
    <source>
        <dbReference type="Proteomes" id="UP000284476"/>
    </source>
</evidence>
<reference evidence="11 12" key="1">
    <citation type="submission" date="2019-01" db="EMBL/GenBank/DDBJ databases">
        <title>Sinorhodobacter populi sp. nov. isolated from the symptomatic bark tissue of Populus euramericana canker.</title>
        <authorList>
            <person name="Xu G."/>
        </authorList>
    </citation>
    <scope>NUCLEOTIDE SEQUENCE [LARGE SCALE GENOMIC DNA]</scope>
    <source>
        <strain evidence="10 11">07D10-4-3</strain>
        <strain evidence="7 14">2D-5</strain>
        <strain evidence="9 13">D19-10-3-21</strain>
        <strain evidence="8 12">SK2B-1</strain>
    </source>
</reference>
<dbReference type="GO" id="GO:0000976">
    <property type="term" value="F:transcription cis-regulatory region binding"/>
    <property type="evidence" value="ECO:0007669"/>
    <property type="project" value="TreeGrafter"/>
</dbReference>
<evidence type="ECO:0000313" key="7">
    <source>
        <dbReference type="EMBL" id="RWR08843.1"/>
    </source>
</evidence>
<evidence type="ECO:0000256" key="2">
    <source>
        <dbReference type="ARBA" id="ARBA00010610"/>
    </source>
</evidence>
<keyword evidence="3" id="KW-0963">Cytoplasm</keyword>
<reference evidence="11 12" key="2">
    <citation type="submission" date="2019-01" db="EMBL/GenBank/DDBJ databases">
        <authorList>
            <person name="Li Y."/>
        </authorList>
    </citation>
    <scope>NUCLEOTIDE SEQUENCE [LARGE SCALE GENOMIC DNA]</scope>
    <source>
        <strain evidence="10 11">07D10-4-3</strain>
        <strain evidence="7 14">2D-5</strain>
        <strain evidence="9 13">D19-10-3-21</strain>
        <strain evidence="8 12">SK2B-1</strain>
    </source>
</reference>
<feature type="region of interest" description="Disordered" evidence="5">
    <location>
        <begin position="62"/>
        <end position="84"/>
    </location>
</feature>
<dbReference type="GO" id="GO:0009295">
    <property type="term" value="C:nucleoid"/>
    <property type="evidence" value="ECO:0007669"/>
    <property type="project" value="UniProtKB-SubCell"/>
</dbReference>
<dbReference type="EMBL" id="SAUX01000008">
    <property type="protein sequence ID" value="RWR30353.1"/>
    <property type="molecule type" value="Genomic_DNA"/>
</dbReference>
<dbReference type="PANTHER" id="PTHR38097">
    <property type="match status" value="1"/>
</dbReference>
<accession>A0A443KHX4</accession>
<dbReference type="InterPro" id="IPR037150">
    <property type="entry name" value="H-NS_C_dom_sf"/>
</dbReference>
<organism evidence="7 14">
    <name type="scientific">Paenirhodobacter populi</name>
    <dbReference type="NCBI Taxonomy" id="2306993"/>
    <lineage>
        <taxon>Bacteria</taxon>
        <taxon>Pseudomonadati</taxon>
        <taxon>Pseudomonadota</taxon>
        <taxon>Alphaproteobacteria</taxon>
        <taxon>Rhodobacterales</taxon>
        <taxon>Rhodobacter group</taxon>
        <taxon>Paenirhodobacter</taxon>
    </lineage>
</organism>
<dbReference type="Proteomes" id="UP000284476">
    <property type="component" value="Unassembled WGS sequence"/>
</dbReference>
<comment type="subcellular location">
    <subcellularLocation>
        <location evidence="1">Cytoplasm</location>
        <location evidence="1">Nucleoid</location>
    </subcellularLocation>
</comment>
<dbReference type="GO" id="GO:0001217">
    <property type="term" value="F:DNA-binding transcription repressor activity"/>
    <property type="evidence" value="ECO:0007669"/>
    <property type="project" value="TreeGrafter"/>
</dbReference>
<evidence type="ECO:0000313" key="14">
    <source>
        <dbReference type="Proteomes" id="UP000285710"/>
    </source>
</evidence>
<name>A0A443IPZ7_9RHOB</name>
<keyword evidence="14" id="KW-1185">Reference proteome</keyword>
<accession>A0A443IPZ7</accession>
<evidence type="ECO:0000313" key="13">
    <source>
        <dbReference type="Proteomes" id="UP000285295"/>
    </source>
</evidence>
<evidence type="ECO:0000256" key="1">
    <source>
        <dbReference type="ARBA" id="ARBA00004453"/>
    </source>
</evidence>
<feature type="domain" description="DNA-binding protein H-NS-like C-terminal" evidence="6">
    <location>
        <begin position="59"/>
        <end position="104"/>
    </location>
</feature>
<dbReference type="EMBL" id="SAUY01000009">
    <property type="protein sequence ID" value="RWR32326.1"/>
    <property type="molecule type" value="Genomic_DNA"/>
</dbReference>
<dbReference type="EMBL" id="SAUW01000016">
    <property type="protein sequence ID" value="RWR08843.1"/>
    <property type="molecule type" value="Genomic_DNA"/>
</dbReference>
<dbReference type="GO" id="GO:0032993">
    <property type="term" value="C:protein-DNA complex"/>
    <property type="evidence" value="ECO:0007669"/>
    <property type="project" value="TreeGrafter"/>
</dbReference>
<accession>A0A443JT58</accession>
<dbReference type="AlphaFoldDB" id="A0A443IPZ7"/>
<dbReference type="GO" id="GO:0003681">
    <property type="term" value="F:bent DNA binding"/>
    <property type="evidence" value="ECO:0007669"/>
    <property type="project" value="TreeGrafter"/>
</dbReference>
<dbReference type="PANTHER" id="PTHR38097:SF2">
    <property type="entry name" value="DNA-BINDING PROTEIN STPA"/>
    <property type="match status" value="1"/>
</dbReference>
<evidence type="ECO:0000313" key="8">
    <source>
        <dbReference type="EMBL" id="RWR23708.1"/>
    </source>
</evidence>
<evidence type="ECO:0000256" key="4">
    <source>
        <dbReference type="ARBA" id="ARBA00023125"/>
    </source>
</evidence>
<dbReference type="SUPFAM" id="SSF81273">
    <property type="entry name" value="H-NS histone-like proteins"/>
    <property type="match status" value="1"/>
</dbReference>
<dbReference type="RefSeq" id="WP_128183737.1">
    <property type="nucleotide sequence ID" value="NZ_JBHRSO010000023.1"/>
</dbReference>
<evidence type="ECO:0000256" key="5">
    <source>
        <dbReference type="SAM" id="MobiDB-lite"/>
    </source>
</evidence>
<sequence>MPDLDLNALSFSELKQLQKDVDKAIGTYETRRRAEAKAELESRAKELGFSLSDLLEGPAARKRVSVPKYRNPADPEQTWTGRGRKPGWIAEALAQGKPIEDFEI</sequence>
<evidence type="ECO:0000313" key="10">
    <source>
        <dbReference type="EMBL" id="RWR32326.1"/>
    </source>
</evidence>
<dbReference type="GO" id="GO:0005829">
    <property type="term" value="C:cytosol"/>
    <property type="evidence" value="ECO:0007669"/>
    <property type="project" value="TreeGrafter"/>
</dbReference>
<protein>
    <submittedName>
        <fullName evidence="7">H-NS histone family protein</fullName>
    </submittedName>
</protein>
<dbReference type="Pfam" id="PF00816">
    <property type="entry name" value="Histone_HNS"/>
    <property type="match status" value="1"/>
</dbReference>
<dbReference type="Proteomes" id="UP000285710">
    <property type="component" value="Unassembled WGS sequence"/>
</dbReference>
<evidence type="ECO:0000313" key="11">
    <source>
        <dbReference type="Proteomes" id="UP000284451"/>
    </source>
</evidence>
<comment type="caution">
    <text evidence="7">The sequence shown here is derived from an EMBL/GenBank/DDBJ whole genome shotgun (WGS) entry which is preliminary data.</text>
</comment>
<dbReference type="Proteomes" id="UP000284451">
    <property type="component" value="Unassembled WGS sequence"/>
</dbReference>
<dbReference type="Gene3D" id="4.10.430.10">
    <property type="entry name" value="Histone-like protein H-NS, C-terminal domain"/>
    <property type="match status" value="1"/>
</dbReference>
<accession>A0A443KCK3</accession>
<dbReference type="GO" id="GO:0003680">
    <property type="term" value="F:minor groove of adenine-thymine-rich DNA binding"/>
    <property type="evidence" value="ECO:0007669"/>
    <property type="project" value="TreeGrafter"/>
</dbReference>
<dbReference type="SMART" id="SM00528">
    <property type="entry name" value="HNS"/>
    <property type="match status" value="1"/>
</dbReference>
<keyword evidence="4" id="KW-0238">DNA-binding</keyword>
<evidence type="ECO:0000313" key="9">
    <source>
        <dbReference type="EMBL" id="RWR30353.1"/>
    </source>
</evidence>
<evidence type="ECO:0000256" key="3">
    <source>
        <dbReference type="ARBA" id="ARBA00022490"/>
    </source>
</evidence>
<proteinExistence type="inferred from homology"/>
<dbReference type="InterPro" id="IPR027444">
    <property type="entry name" value="H-NS_C_dom"/>
</dbReference>
<dbReference type="Proteomes" id="UP000285295">
    <property type="component" value="Unassembled WGS sequence"/>
</dbReference>
<dbReference type="OrthoDB" id="5297879at2"/>
<dbReference type="EMBL" id="SAUZ01000003">
    <property type="protein sequence ID" value="RWR23708.1"/>
    <property type="molecule type" value="Genomic_DNA"/>
</dbReference>
<gene>
    <name evidence="10" type="ORF">D2T29_09025</name>
    <name evidence="8" type="ORF">D2T30_04485</name>
    <name evidence="9" type="ORF">D2T31_07990</name>
    <name evidence="7" type="ORF">D2T33_14890</name>
</gene>
<evidence type="ECO:0000259" key="6">
    <source>
        <dbReference type="SMART" id="SM00528"/>
    </source>
</evidence>